<gene>
    <name evidence="1" type="ORF">PLOB_00005078</name>
</gene>
<organism evidence="1 2">
    <name type="scientific">Porites lobata</name>
    <dbReference type="NCBI Taxonomy" id="104759"/>
    <lineage>
        <taxon>Eukaryota</taxon>
        <taxon>Metazoa</taxon>
        <taxon>Cnidaria</taxon>
        <taxon>Anthozoa</taxon>
        <taxon>Hexacorallia</taxon>
        <taxon>Scleractinia</taxon>
        <taxon>Fungiina</taxon>
        <taxon>Poritidae</taxon>
        <taxon>Porites</taxon>
    </lineage>
</organism>
<sequence length="243" mass="27656">MIFSLRQLQEKCGEQRKHLHIALIDLTKAFDLVSRNGMPPKLLKMITSSHEGMQGTVQYDGLAMYSLPHSSAYFSPYCCLTPSASQKMACTFTPEVMETSSTLHVSEQRPRDSCGGLAMPAAWRTEEFLRTYSTASLLLELELQEALPFISKMFVNEILKQEMSTLQVGKLSLQTGHWRPSVKALRRLRRGERSIGMRERRRLRAASVPTETRTEFICNNCNRACRSRIGLYSHSRRCNSTTD</sequence>
<evidence type="ECO:0000313" key="1">
    <source>
        <dbReference type="EMBL" id="CAH3161901.1"/>
    </source>
</evidence>
<keyword evidence="2" id="KW-1185">Reference proteome</keyword>
<proteinExistence type="predicted"/>
<dbReference type="EMBL" id="CALNXK010000121">
    <property type="protein sequence ID" value="CAH3161901.1"/>
    <property type="molecule type" value="Genomic_DNA"/>
</dbReference>
<evidence type="ECO:0008006" key="3">
    <source>
        <dbReference type="Google" id="ProtNLM"/>
    </source>
</evidence>
<accession>A0ABN8QCV1</accession>
<reference evidence="1 2" key="1">
    <citation type="submission" date="2022-05" db="EMBL/GenBank/DDBJ databases">
        <authorList>
            <consortium name="Genoscope - CEA"/>
            <person name="William W."/>
        </authorList>
    </citation>
    <scope>NUCLEOTIDE SEQUENCE [LARGE SCALE GENOMIC DNA]</scope>
</reference>
<name>A0ABN8QCV1_9CNID</name>
<evidence type="ECO:0000313" key="2">
    <source>
        <dbReference type="Proteomes" id="UP001159405"/>
    </source>
</evidence>
<protein>
    <recommendedName>
        <fullName evidence="3">Reverse transcriptase</fullName>
    </recommendedName>
</protein>
<dbReference type="Proteomes" id="UP001159405">
    <property type="component" value="Unassembled WGS sequence"/>
</dbReference>
<comment type="caution">
    <text evidence="1">The sequence shown here is derived from an EMBL/GenBank/DDBJ whole genome shotgun (WGS) entry which is preliminary data.</text>
</comment>